<sequence length="137" mass="15284">MSKTDSDHDDGDEKVHDDPPTIVEWVTRLAAAVLVIGLFGYLLWHATDLNKPAAFDFTVEGDKAERMGTVWRTPVTVTNTGDEGVKELKISADVPGVKQTYTLLVSQIGPGERYDFTLFLQDDPRELPPVFRVESHQ</sequence>
<reference evidence="2 3" key="1">
    <citation type="journal article" date="2015" name="Antonie Van Leeuwenhoek">
        <title>Oricola cellulosilytica gen. nov., sp. nov., a cellulose-degrading bacterium of the family Phyllobacteriaceae isolated from surface seashore water, and emended descriptions of Mesorhizobium loti and Phyllobacterium myrsinacearum.</title>
        <authorList>
            <person name="Hameed A."/>
            <person name="Shahina M."/>
            <person name="Lai W.A."/>
            <person name="Lin S.Y."/>
            <person name="Young L.S."/>
            <person name="Liu Y.C."/>
            <person name="Hsu Y.H."/>
            <person name="Young C.C."/>
        </authorList>
    </citation>
    <scope>NUCLEOTIDE SEQUENCE [LARGE SCALE GENOMIC DNA]</scope>
    <source>
        <strain evidence="2 3">KCTC 52183</strain>
    </source>
</reference>
<evidence type="ECO:0000313" key="2">
    <source>
        <dbReference type="EMBL" id="TCD13836.1"/>
    </source>
</evidence>
<comment type="caution">
    <text evidence="2">The sequence shown here is derived from an EMBL/GenBank/DDBJ whole genome shotgun (WGS) entry which is preliminary data.</text>
</comment>
<evidence type="ECO:0000313" key="3">
    <source>
        <dbReference type="Proteomes" id="UP000291301"/>
    </source>
</evidence>
<protein>
    <recommendedName>
        <fullName evidence="4">TIGR02588 family protein</fullName>
    </recommendedName>
</protein>
<keyword evidence="3" id="KW-1185">Reference proteome</keyword>
<feature type="transmembrane region" description="Helical" evidence="1">
    <location>
        <begin position="25"/>
        <end position="44"/>
    </location>
</feature>
<accession>A0A4V2MNP3</accession>
<dbReference type="AlphaFoldDB" id="A0A4V2MNP3"/>
<keyword evidence="1" id="KW-0812">Transmembrane</keyword>
<keyword evidence="1" id="KW-1133">Transmembrane helix</keyword>
<name>A0A4V2MNP3_9HYPH</name>
<keyword evidence="1" id="KW-0472">Membrane</keyword>
<dbReference type="EMBL" id="SJST01000004">
    <property type="protein sequence ID" value="TCD13836.1"/>
    <property type="molecule type" value="Genomic_DNA"/>
</dbReference>
<proteinExistence type="predicted"/>
<evidence type="ECO:0000256" key="1">
    <source>
        <dbReference type="SAM" id="Phobius"/>
    </source>
</evidence>
<gene>
    <name evidence="2" type="ORF">E0D97_12115</name>
</gene>
<dbReference type="Proteomes" id="UP000291301">
    <property type="component" value="Unassembled WGS sequence"/>
</dbReference>
<evidence type="ECO:0008006" key="4">
    <source>
        <dbReference type="Google" id="ProtNLM"/>
    </source>
</evidence>
<organism evidence="2 3">
    <name type="scientific">Oricola cellulosilytica</name>
    <dbReference type="NCBI Taxonomy" id="1429082"/>
    <lineage>
        <taxon>Bacteria</taxon>
        <taxon>Pseudomonadati</taxon>
        <taxon>Pseudomonadota</taxon>
        <taxon>Alphaproteobacteria</taxon>
        <taxon>Hyphomicrobiales</taxon>
        <taxon>Ahrensiaceae</taxon>
        <taxon>Oricola</taxon>
    </lineage>
</organism>
<dbReference type="RefSeq" id="WP_131569238.1">
    <property type="nucleotide sequence ID" value="NZ_JAINFK010000003.1"/>
</dbReference>